<evidence type="ECO:0000313" key="2">
    <source>
        <dbReference type="Proteomes" id="UP000271087"/>
    </source>
</evidence>
<dbReference type="EMBL" id="UYRW01021151">
    <property type="protein sequence ID" value="VDN07196.1"/>
    <property type="molecule type" value="Genomic_DNA"/>
</dbReference>
<reference evidence="1 2" key="1">
    <citation type="submission" date="2018-08" db="EMBL/GenBank/DDBJ databases">
        <authorList>
            <person name="Laetsch R D."/>
            <person name="Stevens L."/>
            <person name="Kumar S."/>
            <person name="Blaxter L. M."/>
        </authorList>
    </citation>
    <scope>NUCLEOTIDE SEQUENCE [LARGE SCALE GENOMIC DNA]</scope>
</reference>
<sequence length="67" mass="7250">PNQVLLLQMSTTAFKKYGLILKKPSELSKPTVKPIAAAFASDDDDGIEVLLVPRILSNGNNCHRNGT</sequence>
<protein>
    <submittedName>
        <fullName evidence="1">Uncharacterized protein</fullName>
    </submittedName>
</protein>
<dbReference type="AlphaFoldDB" id="A0A3P7NP13"/>
<evidence type="ECO:0000313" key="1">
    <source>
        <dbReference type="EMBL" id="VDN07196.1"/>
    </source>
</evidence>
<organism evidence="1 2">
    <name type="scientific">Onchocerca ochengi</name>
    <name type="common">Filarial nematode worm</name>
    <dbReference type="NCBI Taxonomy" id="42157"/>
    <lineage>
        <taxon>Eukaryota</taxon>
        <taxon>Metazoa</taxon>
        <taxon>Ecdysozoa</taxon>
        <taxon>Nematoda</taxon>
        <taxon>Chromadorea</taxon>
        <taxon>Rhabditida</taxon>
        <taxon>Spirurina</taxon>
        <taxon>Spiruromorpha</taxon>
        <taxon>Filarioidea</taxon>
        <taxon>Onchocercidae</taxon>
        <taxon>Onchocerca</taxon>
    </lineage>
</organism>
<feature type="non-terminal residue" evidence="1">
    <location>
        <position position="1"/>
    </location>
</feature>
<name>A0A3P7NP13_ONCOC</name>
<dbReference type="Proteomes" id="UP000271087">
    <property type="component" value="Unassembled WGS sequence"/>
</dbReference>
<keyword evidence="2" id="KW-1185">Reference proteome</keyword>
<proteinExistence type="predicted"/>
<accession>A0A3P7NP13</accession>
<gene>
    <name evidence="1" type="ORF">NOO_LOCUS13912</name>
</gene>